<evidence type="ECO:0000313" key="2">
    <source>
        <dbReference type="EMBL" id="MBP3960414.1"/>
    </source>
</evidence>
<reference evidence="2 3" key="1">
    <citation type="submission" date="2021-04" db="EMBL/GenBank/DDBJ databases">
        <authorList>
            <person name="Ivanova A."/>
        </authorList>
    </citation>
    <scope>NUCLEOTIDE SEQUENCE [LARGE SCALE GENOMIC DNA]</scope>
    <source>
        <strain evidence="2 3">G18</strain>
    </source>
</reference>
<feature type="transmembrane region" description="Helical" evidence="1">
    <location>
        <begin position="116"/>
        <end position="137"/>
    </location>
</feature>
<evidence type="ECO:0000256" key="1">
    <source>
        <dbReference type="SAM" id="Phobius"/>
    </source>
</evidence>
<sequence>MPIPFLGAGEILGAMITPAVLISASGTLVLSTSNRLGRVVDRIRALATEAEGLPDVSAAPEVVEKRALIAEQIDFLTARLHMLQSAVVTLYMAIGLLVGASLAVGLSASAGRMMEWVPIGFGLLGASALLFGASVLVRESRLAVRGTLHELAHVRKVVERKTSMRAAPDEKPEGGQGEG</sequence>
<dbReference type="Proteomes" id="UP000676565">
    <property type="component" value="Unassembled WGS sequence"/>
</dbReference>
<organism evidence="2 3">
    <name type="scientific">Gemmata palustris</name>
    <dbReference type="NCBI Taxonomy" id="2822762"/>
    <lineage>
        <taxon>Bacteria</taxon>
        <taxon>Pseudomonadati</taxon>
        <taxon>Planctomycetota</taxon>
        <taxon>Planctomycetia</taxon>
        <taxon>Gemmatales</taxon>
        <taxon>Gemmataceae</taxon>
        <taxon>Gemmata</taxon>
    </lineage>
</organism>
<gene>
    <name evidence="2" type="ORF">J8F10_34745</name>
</gene>
<dbReference type="EMBL" id="JAGKQQ010000002">
    <property type="protein sequence ID" value="MBP3960414.1"/>
    <property type="molecule type" value="Genomic_DNA"/>
</dbReference>
<evidence type="ECO:0000313" key="3">
    <source>
        <dbReference type="Proteomes" id="UP000676565"/>
    </source>
</evidence>
<protein>
    <submittedName>
        <fullName evidence="2">DUF2721 domain-containing protein</fullName>
    </submittedName>
</protein>
<proteinExistence type="predicted"/>
<dbReference type="RefSeq" id="WP_210662458.1">
    <property type="nucleotide sequence ID" value="NZ_JAGKQQ010000002.1"/>
</dbReference>
<name>A0ABS5C361_9BACT</name>
<feature type="transmembrane region" description="Helical" evidence="1">
    <location>
        <begin position="88"/>
        <end position="110"/>
    </location>
</feature>
<accession>A0ABS5C361</accession>
<comment type="caution">
    <text evidence="2">The sequence shown here is derived from an EMBL/GenBank/DDBJ whole genome shotgun (WGS) entry which is preliminary data.</text>
</comment>
<keyword evidence="1" id="KW-0472">Membrane</keyword>
<keyword evidence="1" id="KW-1133">Transmembrane helix</keyword>
<keyword evidence="3" id="KW-1185">Reference proteome</keyword>
<keyword evidence="1" id="KW-0812">Transmembrane</keyword>
<dbReference type="InterPro" id="IPR021279">
    <property type="entry name" value="DUF2721"/>
</dbReference>
<feature type="transmembrane region" description="Helical" evidence="1">
    <location>
        <begin position="12"/>
        <end position="32"/>
    </location>
</feature>
<dbReference type="Pfam" id="PF11026">
    <property type="entry name" value="DUF2721"/>
    <property type="match status" value="1"/>
</dbReference>